<feature type="signal peptide" evidence="8">
    <location>
        <begin position="1"/>
        <end position="27"/>
    </location>
</feature>
<evidence type="ECO:0000313" key="10">
    <source>
        <dbReference type="EMBL" id="SEB48200.1"/>
    </source>
</evidence>
<evidence type="ECO:0000313" key="11">
    <source>
        <dbReference type="Proteomes" id="UP000199064"/>
    </source>
</evidence>
<dbReference type="RefSeq" id="WP_090328008.1">
    <property type="nucleotide sequence ID" value="NZ_FNSL01000001.1"/>
</dbReference>
<dbReference type="Gene3D" id="3.20.20.80">
    <property type="entry name" value="Glycosidases"/>
    <property type="match status" value="1"/>
</dbReference>
<feature type="domain" description="Glycoside hydrolase family 5" evidence="9">
    <location>
        <begin position="70"/>
        <end position="389"/>
    </location>
</feature>
<dbReference type="Pfam" id="PF00150">
    <property type="entry name" value="Cellulase"/>
    <property type="match status" value="1"/>
</dbReference>
<dbReference type="SUPFAM" id="SSF51445">
    <property type="entry name" value="(Trans)glycosidases"/>
    <property type="match status" value="1"/>
</dbReference>
<evidence type="ECO:0000256" key="6">
    <source>
        <dbReference type="ARBA" id="ARBA00023326"/>
    </source>
</evidence>
<dbReference type="Proteomes" id="UP000199064">
    <property type="component" value="Unassembled WGS sequence"/>
</dbReference>
<dbReference type="EMBL" id="FNSL01000001">
    <property type="protein sequence ID" value="SEB48200.1"/>
    <property type="molecule type" value="Genomic_DNA"/>
</dbReference>
<organism evidence="10 11">
    <name type="scientific">Nitratireductor aquibiodomus</name>
    <dbReference type="NCBI Taxonomy" id="204799"/>
    <lineage>
        <taxon>Bacteria</taxon>
        <taxon>Pseudomonadati</taxon>
        <taxon>Pseudomonadota</taxon>
        <taxon>Alphaproteobacteria</taxon>
        <taxon>Hyphomicrobiales</taxon>
        <taxon>Phyllobacteriaceae</taxon>
        <taxon>Nitratireductor</taxon>
    </lineage>
</organism>
<dbReference type="InterPro" id="IPR018087">
    <property type="entry name" value="Glyco_hydro_5_CS"/>
</dbReference>
<dbReference type="InterPro" id="IPR050386">
    <property type="entry name" value="Glycosyl_hydrolase_5"/>
</dbReference>
<name>A0A1H4JPG4_9HYPH</name>
<evidence type="ECO:0000256" key="2">
    <source>
        <dbReference type="ARBA" id="ARBA00022801"/>
    </source>
</evidence>
<dbReference type="GO" id="GO:0009986">
    <property type="term" value="C:cell surface"/>
    <property type="evidence" value="ECO:0007669"/>
    <property type="project" value="TreeGrafter"/>
</dbReference>
<evidence type="ECO:0000256" key="7">
    <source>
        <dbReference type="RuleBase" id="RU361153"/>
    </source>
</evidence>
<dbReference type="PROSITE" id="PS00659">
    <property type="entry name" value="GLYCOSYL_HYDROL_F5"/>
    <property type="match status" value="1"/>
</dbReference>
<evidence type="ECO:0000259" key="9">
    <source>
        <dbReference type="Pfam" id="PF00150"/>
    </source>
</evidence>
<keyword evidence="3" id="KW-0136">Cellulose degradation</keyword>
<keyword evidence="4" id="KW-0119">Carbohydrate metabolism</keyword>
<dbReference type="PANTHER" id="PTHR31297">
    <property type="entry name" value="GLUCAN ENDO-1,6-BETA-GLUCOSIDASE B"/>
    <property type="match status" value="1"/>
</dbReference>
<keyword evidence="5 7" id="KW-0326">Glycosidase</keyword>
<sequence length="416" mass="46260">MASRTAWLKRGLAAAGLLALASGPLEAATFSPERGLNLDLWDTWPNEAEWSRDGVLLPYPEWRRRLDAEDLVFLKNVGFDFLRMPVDPIPFLSPKADHLRERLLMSVLEGVRTINAAGLKAIVDLHPIPRGADRFAGVEELLRDDALFERYLDLVRDMGRTLAAEDPERVAFELLNEPVTGCEGAEAATWDDQLGRLFAAARSSAPRTTLILSGACWGSASGLAALNPNSIPDDNILWGFHSYDPFILTTQGALWAGDFIRYVTGVPYPPYEHKAELEAALSKARARIRADAPFMRRSGMLDYLDEQIAGIDTEQELDAQMDAPFKTVADWTARYGVDPENILLGEFGMIRQEYGNPDVIPGAWRAAYIRDMIEKAEQRGFAWSIWGYGGAFGIVEEFGGNPAEDDVLRMIRSLKK</sequence>
<protein>
    <submittedName>
        <fullName evidence="10">Cellulase (Glycosyl hydrolase family 5)</fullName>
    </submittedName>
</protein>
<reference evidence="11" key="1">
    <citation type="submission" date="2016-10" db="EMBL/GenBank/DDBJ databases">
        <authorList>
            <person name="Varghese N."/>
            <person name="Submissions S."/>
        </authorList>
    </citation>
    <scope>NUCLEOTIDE SEQUENCE [LARGE SCALE GENOMIC DNA]</scope>
    <source>
        <strain evidence="11">ES.061</strain>
    </source>
</reference>
<dbReference type="GO" id="GO:0008422">
    <property type="term" value="F:beta-glucosidase activity"/>
    <property type="evidence" value="ECO:0007669"/>
    <property type="project" value="TreeGrafter"/>
</dbReference>
<evidence type="ECO:0000256" key="4">
    <source>
        <dbReference type="ARBA" id="ARBA00023277"/>
    </source>
</evidence>
<evidence type="ECO:0000256" key="3">
    <source>
        <dbReference type="ARBA" id="ARBA00023001"/>
    </source>
</evidence>
<accession>A0A1H4JPG4</accession>
<dbReference type="GO" id="GO:0030245">
    <property type="term" value="P:cellulose catabolic process"/>
    <property type="evidence" value="ECO:0007669"/>
    <property type="project" value="UniProtKB-KW"/>
</dbReference>
<gene>
    <name evidence="10" type="ORF">SAMN05216452_1567</name>
</gene>
<keyword evidence="11" id="KW-1185">Reference proteome</keyword>
<proteinExistence type="inferred from homology"/>
<dbReference type="InterPro" id="IPR001547">
    <property type="entry name" value="Glyco_hydro_5"/>
</dbReference>
<keyword evidence="8" id="KW-0732">Signal</keyword>
<dbReference type="PANTHER" id="PTHR31297:SF41">
    <property type="entry name" value="ENDOGLUCANASE, PUTATIVE (AFU_ORTHOLOGUE AFUA_5G01830)-RELATED"/>
    <property type="match status" value="1"/>
</dbReference>
<evidence type="ECO:0000256" key="8">
    <source>
        <dbReference type="SAM" id="SignalP"/>
    </source>
</evidence>
<comment type="similarity">
    <text evidence="1 7">Belongs to the glycosyl hydrolase 5 (cellulase A) family.</text>
</comment>
<evidence type="ECO:0000256" key="1">
    <source>
        <dbReference type="ARBA" id="ARBA00005641"/>
    </source>
</evidence>
<feature type="chain" id="PRO_5011622045" evidence="8">
    <location>
        <begin position="28"/>
        <end position="416"/>
    </location>
</feature>
<dbReference type="AlphaFoldDB" id="A0A1H4JPG4"/>
<keyword evidence="2 7" id="KW-0378">Hydrolase</keyword>
<evidence type="ECO:0000256" key="5">
    <source>
        <dbReference type="ARBA" id="ARBA00023295"/>
    </source>
</evidence>
<dbReference type="InterPro" id="IPR017853">
    <property type="entry name" value="GH"/>
</dbReference>
<dbReference type="GO" id="GO:0005576">
    <property type="term" value="C:extracellular region"/>
    <property type="evidence" value="ECO:0007669"/>
    <property type="project" value="TreeGrafter"/>
</dbReference>
<keyword evidence="6" id="KW-0624">Polysaccharide degradation</keyword>